<dbReference type="AlphaFoldDB" id="A0AAE3W922"/>
<accession>A0AAE3W922</accession>
<keyword evidence="3" id="KW-1185">Reference proteome</keyword>
<dbReference type="InterPro" id="IPR007361">
    <property type="entry name" value="DUF427"/>
</dbReference>
<evidence type="ECO:0000259" key="1">
    <source>
        <dbReference type="Pfam" id="PF04248"/>
    </source>
</evidence>
<dbReference type="PANTHER" id="PTHR34310">
    <property type="entry name" value="DUF427 DOMAIN PROTEIN (AFU_ORTHOLOGUE AFUA_3G02220)"/>
    <property type="match status" value="1"/>
</dbReference>
<feature type="domain" description="DUF427" evidence="1">
    <location>
        <begin position="19"/>
        <end position="111"/>
    </location>
</feature>
<gene>
    <name evidence="2" type="ORF">J2S42_007356</name>
</gene>
<dbReference type="InterPro" id="IPR038694">
    <property type="entry name" value="DUF427_sf"/>
</dbReference>
<organism evidence="2 3">
    <name type="scientific">Catenuloplanes indicus</name>
    <dbReference type="NCBI Taxonomy" id="137267"/>
    <lineage>
        <taxon>Bacteria</taxon>
        <taxon>Bacillati</taxon>
        <taxon>Actinomycetota</taxon>
        <taxon>Actinomycetes</taxon>
        <taxon>Micromonosporales</taxon>
        <taxon>Micromonosporaceae</taxon>
        <taxon>Catenuloplanes</taxon>
    </lineage>
</organism>
<comment type="caution">
    <text evidence="2">The sequence shown here is derived from an EMBL/GenBank/DDBJ whole genome shotgun (WGS) entry which is preliminary data.</text>
</comment>
<evidence type="ECO:0000313" key="3">
    <source>
        <dbReference type="Proteomes" id="UP001240236"/>
    </source>
</evidence>
<dbReference type="PANTHER" id="PTHR34310:SF9">
    <property type="entry name" value="BLR5716 PROTEIN"/>
    <property type="match status" value="1"/>
</dbReference>
<dbReference type="RefSeq" id="WP_307246851.1">
    <property type="nucleotide sequence ID" value="NZ_JAUSUZ010000001.1"/>
</dbReference>
<sequence length="121" mass="13139">MKIPGPDHPITVEPAKARVVVRAGEKIIADTHAALALKEASYPVVYYVPLADADESVLVPTDTHTTCPYKGQASYYTIRTEAGELTDAVWHYPEPYDAVASIAGHIAFYPDKVEIVAIEEG</sequence>
<proteinExistence type="predicted"/>
<dbReference type="Pfam" id="PF04248">
    <property type="entry name" value="NTP_transf_9"/>
    <property type="match status" value="1"/>
</dbReference>
<dbReference type="EMBL" id="JAUSUZ010000001">
    <property type="protein sequence ID" value="MDQ0370687.1"/>
    <property type="molecule type" value="Genomic_DNA"/>
</dbReference>
<evidence type="ECO:0000313" key="2">
    <source>
        <dbReference type="EMBL" id="MDQ0370687.1"/>
    </source>
</evidence>
<name>A0AAE3W922_9ACTN</name>
<protein>
    <submittedName>
        <fullName evidence="2">Uncharacterized protein (DUF427 family)</fullName>
    </submittedName>
</protein>
<reference evidence="2 3" key="1">
    <citation type="submission" date="2023-07" db="EMBL/GenBank/DDBJ databases">
        <title>Sequencing the genomes of 1000 actinobacteria strains.</title>
        <authorList>
            <person name="Klenk H.-P."/>
        </authorList>
    </citation>
    <scope>NUCLEOTIDE SEQUENCE [LARGE SCALE GENOMIC DNA]</scope>
    <source>
        <strain evidence="2 3">DSM 44709</strain>
    </source>
</reference>
<dbReference type="Proteomes" id="UP001240236">
    <property type="component" value="Unassembled WGS sequence"/>
</dbReference>
<dbReference type="Gene3D" id="2.170.150.40">
    <property type="entry name" value="Domain of unknown function (DUF427)"/>
    <property type="match status" value="1"/>
</dbReference>